<evidence type="ECO:0000313" key="1">
    <source>
        <dbReference type="EMBL" id="PZM10050.1"/>
    </source>
</evidence>
<dbReference type="RefSeq" id="WP_111162779.1">
    <property type="nucleotide sequence ID" value="NZ_PCDP01000054.1"/>
</dbReference>
<name>A0A2W4EFQ0_9HYPH</name>
<protein>
    <submittedName>
        <fullName evidence="1">Uncharacterized protein</fullName>
    </submittedName>
</protein>
<dbReference type="OrthoDB" id="8370657at2"/>
<comment type="caution">
    <text evidence="1">The sequence shown here is derived from an EMBL/GenBank/DDBJ whole genome shotgun (WGS) entry which is preliminary data.</text>
</comment>
<proteinExistence type="predicted"/>
<sequence length="118" mass="13408">MQLNLRQPPVIVGENGHIPMSDGDTDWTVVVTREALESIASPPDASLDRLMDYADVYARIAGNKLEFGRDRDRNRIWVMEEDVAVWLASEAFRISAWKRRHQAPLASGSKFSMRASRH</sequence>
<reference evidence="1 2" key="1">
    <citation type="journal article" date="2018" name="Sci. Rep.">
        <title>Rhizobium tumorigenes sp. nov., a novel plant tumorigenic bacterium isolated from cane gall tumors on thornless blackberry.</title>
        <authorList>
            <person name="Kuzmanovi N."/>
            <person name="Smalla K."/>
            <person name="Gronow S."/>
            <person name="PuBawska J."/>
        </authorList>
    </citation>
    <scope>NUCLEOTIDE SEQUENCE [LARGE SCALE GENOMIC DNA]</scope>
    <source>
        <strain evidence="1 2">CCBAU 85046</strain>
    </source>
</reference>
<gene>
    <name evidence="1" type="ORF">CPY51_24115</name>
</gene>
<dbReference type="Proteomes" id="UP000248925">
    <property type="component" value="Unassembled WGS sequence"/>
</dbReference>
<dbReference type="AlphaFoldDB" id="A0A2W4EFQ0"/>
<evidence type="ECO:0000313" key="2">
    <source>
        <dbReference type="Proteomes" id="UP000248925"/>
    </source>
</evidence>
<organism evidence="1 2">
    <name type="scientific">Rhizobium tubonense</name>
    <dbReference type="NCBI Taxonomy" id="484088"/>
    <lineage>
        <taxon>Bacteria</taxon>
        <taxon>Pseudomonadati</taxon>
        <taxon>Pseudomonadota</taxon>
        <taxon>Alphaproteobacteria</taxon>
        <taxon>Hyphomicrobiales</taxon>
        <taxon>Rhizobiaceae</taxon>
        <taxon>Rhizobium/Agrobacterium group</taxon>
        <taxon>Rhizobium</taxon>
    </lineage>
</organism>
<keyword evidence="2" id="KW-1185">Reference proteome</keyword>
<accession>A0A2W4EFQ0</accession>
<dbReference type="EMBL" id="PCDP01000054">
    <property type="protein sequence ID" value="PZM10050.1"/>
    <property type="molecule type" value="Genomic_DNA"/>
</dbReference>